<dbReference type="AlphaFoldDB" id="A0AAV4MPC2"/>
<gene>
    <name evidence="1" type="ORF">CEXT_332791</name>
</gene>
<evidence type="ECO:0000313" key="1">
    <source>
        <dbReference type="EMBL" id="GIX74218.1"/>
    </source>
</evidence>
<organism evidence="1 2">
    <name type="scientific">Caerostris extrusa</name>
    <name type="common">Bark spider</name>
    <name type="synonym">Caerostris bankana</name>
    <dbReference type="NCBI Taxonomy" id="172846"/>
    <lineage>
        <taxon>Eukaryota</taxon>
        <taxon>Metazoa</taxon>
        <taxon>Ecdysozoa</taxon>
        <taxon>Arthropoda</taxon>
        <taxon>Chelicerata</taxon>
        <taxon>Arachnida</taxon>
        <taxon>Araneae</taxon>
        <taxon>Araneomorphae</taxon>
        <taxon>Entelegynae</taxon>
        <taxon>Araneoidea</taxon>
        <taxon>Araneidae</taxon>
        <taxon>Caerostris</taxon>
    </lineage>
</organism>
<keyword evidence="2" id="KW-1185">Reference proteome</keyword>
<evidence type="ECO:0000313" key="2">
    <source>
        <dbReference type="Proteomes" id="UP001054945"/>
    </source>
</evidence>
<dbReference type="Proteomes" id="UP001054945">
    <property type="component" value="Unassembled WGS sequence"/>
</dbReference>
<proteinExistence type="predicted"/>
<evidence type="ECO:0008006" key="3">
    <source>
        <dbReference type="Google" id="ProtNLM"/>
    </source>
</evidence>
<sequence length="130" mass="15322">MAYIPLKGPFGLIPKFFKCHSRLTFNGMKYPGPVFHHITKTARIVDFNRKVFVRGEDPRQTSVQNKLKYYPWVPESEKEIGEIKLLQSEKPTERSSLIVLREKEFQKHATGNYLALRLRIQEYMVHMRNG</sequence>
<accession>A0AAV4MPC2</accession>
<comment type="caution">
    <text evidence="1">The sequence shown here is derived from an EMBL/GenBank/DDBJ whole genome shotgun (WGS) entry which is preliminary data.</text>
</comment>
<protein>
    <recommendedName>
        <fullName evidence="3">Ribosomal protein S4</fullName>
    </recommendedName>
</protein>
<dbReference type="EMBL" id="BPLR01020044">
    <property type="protein sequence ID" value="GIX74218.1"/>
    <property type="molecule type" value="Genomic_DNA"/>
</dbReference>
<reference evidence="1 2" key="1">
    <citation type="submission" date="2021-06" db="EMBL/GenBank/DDBJ databases">
        <title>Caerostris extrusa draft genome.</title>
        <authorList>
            <person name="Kono N."/>
            <person name="Arakawa K."/>
        </authorList>
    </citation>
    <scope>NUCLEOTIDE SEQUENCE [LARGE SCALE GENOMIC DNA]</scope>
</reference>
<name>A0AAV4MPC2_CAEEX</name>